<dbReference type="eggNOG" id="ENOG502ZC1V">
    <property type="taxonomic scope" value="Bacteria"/>
</dbReference>
<dbReference type="STRING" id="929556.Solca_0106"/>
<evidence type="ECO:0000313" key="1">
    <source>
        <dbReference type="EMBL" id="AFD05262.1"/>
    </source>
</evidence>
<dbReference type="OrthoDB" id="6654917at2"/>
<dbReference type="Proteomes" id="UP000007590">
    <property type="component" value="Chromosome"/>
</dbReference>
<name>H8KT79_SOLCM</name>
<protein>
    <submittedName>
        <fullName evidence="1">Uncharacterized protein</fullName>
    </submittedName>
</protein>
<proteinExistence type="predicted"/>
<accession>H8KT79</accession>
<gene>
    <name evidence="1" type="ordered locus">Solca_0106</name>
</gene>
<dbReference type="EMBL" id="CP003349">
    <property type="protein sequence ID" value="AFD05262.1"/>
    <property type="molecule type" value="Genomic_DNA"/>
</dbReference>
<dbReference type="KEGG" id="scn:Solca_0106"/>
<dbReference type="HOGENOM" id="CLU_899252_0_0_10"/>
<organism evidence="1 2">
    <name type="scientific">Solitalea canadensis (strain ATCC 29591 / DSM 3403 / JCM 21819 / LMG 8368 / NBRC 15130 / NCIMB 12057 / USAM 9D)</name>
    <name type="common">Flexibacter canadensis</name>
    <dbReference type="NCBI Taxonomy" id="929556"/>
    <lineage>
        <taxon>Bacteria</taxon>
        <taxon>Pseudomonadati</taxon>
        <taxon>Bacteroidota</taxon>
        <taxon>Sphingobacteriia</taxon>
        <taxon>Sphingobacteriales</taxon>
        <taxon>Sphingobacteriaceae</taxon>
        <taxon>Solitalea</taxon>
    </lineage>
</organism>
<sequence length="322" mass="37212">MFNRNLLYYAFVVLLTIPFNVSAQKNIKPYLGYYRASGGTHLLLEEDNTFCIIAYATFIKGFWSMEKGRIVVTPKNPTHCFELLGRYNPTIKEGFKIMFKGFSEEDTFLGKAGSDSMQRVFNKNPNCFDNPYVYQFKENTSRISFVDVISEAHIDYNRRNTYTFPLGQHNDFIAVYHDPGQYYDEMIFTIAQVSGKIILNGSNVFHKLPMDERLKKEMREIKEMAKQEGDINSVYCNPSYNVFDETAMSIEDNFSFDTAKNAFISKFNYVEGEELHPELKEDAYHSIGVLYKYDKILPATIALIPFKIIEKSLFIAKCAGEE</sequence>
<keyword evidence="2" id="KW-1185">Reference proteome</keyword>
<reference evidence="1" key="1">
    <citation type="submission" date="2012-02" db="EMBL/GenBank/DDBJ databases">
        <title>The complete genome of Solitalea canadensis DSM 3403.</title>
        <authorList>
            <consortium name="US DOE Joint Genome Institute (JGI-PGF)"/>
            <person name="Lucas S."/>
            <person name="Copeland A."/>
            <person name="Lapidus A."/>
            <person name="Glavina del Rio T."/>
            <person name="Dalin E."/>
            <person name="Tice H."/>
            <person name="Bruce D."/>
            <person name="Goodwin L."/>
            <person name="Pitluck S."/>
            <person name="Peters L."/>
            <person name="Ovchinnikova G."/>
            <person name="Lu M."/>
            <person name="Kyrpides N."/>
            <person name="Mavromatis K."/>
            <person name="Ivanova N."/>
            <person name="Brettin T."/>
            <person name="Detter J.C."/>
            <person name="Han C."/>
            <person name="Larimer F."/>
            <person name="Land M."/>
            <person name="Hauser L."/>
            <person name="Markowitz V."/>
            <person name="Cheng J.-F."/>
            <person name="Hugenholtz P."/>
            <person name="Woyke T."/>
            <person name="Wu D."/>
            <person name="Spring S."/>
            <person name="Schroeder M."/>
            <person name="Kopitz M."/>
            <person name="Brambilla E."/>
            <person name="Klenk H.-P."/>
            <person name="Eisen J.A."/>
        </authorList>
    </citation>
    <scope>NUCLEOTIDE SEQUENCE</scope>
    <source>
        <strain evidence="1">DSM 3403</strain>
    </source>
</reference>
<dbReference type="RefSeq" id="WP_014678490.1">
    <property type="nucleotide sequence ID" value="NC_017770.1"/>
</dbReference>
<dbReference type="AlphaFoldDB" id="H8KT79"/>
<evidence type="ECO:0000313" key="2">
    <source>
        <dbReference type="Proteomes" id="UP000007590"/>
    </source>
</evidence>